<comment type="caution">
    <text evidence="4">The sequence shown here is derived from an EMBL/GenBank/DDBJ whole genome shotgun (WGS) entry which is preliminary data.</text>
</comment>
<proteinExistence type="predicted"/>
<dbReference type="OrthoDB" id="7193436at2"/>
<dbReference type="PROSITE" id="PS50043">
    <property type="entry name" value="HTH_LUXR_2"/>
    <property type="match status" value="1"/>
</dbReference>
<dbReference type="Gene3D" id="1.10.10.10">
    <property type="entry name" value="Winged helix-like DNA-binding domain superfamily/Winged helix DNA-binding domain"/>
    <property type="match status" value="1"/>
</dbReference>
<dbReference type="Proteomes" id="UP000027866">
    <property type="component" value="Unassembled WGS sequence"/>
</dbReference>
<feature type="transmembrane region" description="Helical" evidence="2">
    <location>
        <begin position="103"/>
        <end position="126"/>
    </location>
</feature>
<keyword evidence="2" id="KW-0472">Membrane</keyword>
<dbReference type="InterPro" id="IPR000792">
    <property type="entry name" value="Tscrpt_reg_LuxR_C"/>
</dbReference>
<evidence type="ECO:0000313" key="4">
    <source>
        <dbReference type="EMBL" id="KEO92485.1"/>
    </source>
</evidence>
<keyword evidence="5" id="KW-1185">Reference proteome</keyword>
<dbReference type="SMART" id="SM00421">
    <property type="entry name" value="HTH_LUXR"/>
    <property type="match status" value="1"/>
</dbReference>
<organism evidence="4 5">
    <name type="scientific">Erythrobacter litoralis</name>
    <dbReference type="NCBI Taxonomy" id="39960"/>
    <lineage>
        <taxon>Bacteria</taxon>
        <taxon>Pseudomonadati</taxon>
        <taxon>Pseudomonadota</taxon>
        <taxon>Alphaproteobacteria</taxon>
        <taxon>Sphingomonadales</taxon>
        <taxon>Erythrobacteraceae</taxon>
        <taxon>Erythrobacter/Porphyrobacter group</taxon>
        <taxon>Erythrobacter</taxon>
    </lineage>
</organism>
<dbReference type="AlphaFoldDB" id="A0A074MI23"/>
<evidence type="ECO:0000256" key="2">
    <source>
        <dbReference type="SAM" id="Phobius"/>
    </source>
</evidence>
<dbReference type="InterPro" id="IPR016032">
    <property type="entry name" value="Sig_transdc_resp-reg_C-effctor"/>
</dbReference>
<dbReference type="Pfam" id="PF00196">
    <property type="entry name" value="GerE"/>
    <property type="match status" value="1"/>
</dbReference>
<dbReference type="Pfam" id="PF13211">
    <property type="entry name" value="DUF4019"/>
    <property type="match status" value="1"/>
</dbReference>
<reference evidence="4 5" key="1">
    <citation type="submission" date="2014-04" db="EMBL/GenBank/DDBJ databases">
        <title>A comprehensive comparison of genomes of Erythrobacter spp. Strains.</title>
        <authorList>
            <person name="Zheng Q."/>
        </authorList>
    </citation>
    <scope>NUCLEOTIDE SEQUENCE [LARGE SCALE GENOMIC DNA]</scope>
    <source>
        <strain evidence="4 5">DSM 8509</strain>
    </source>
</reference>
<dbReference type="GO" id="GO:0003677">
    <property type="term" value="F:DNA binding"/>
    <property type="evidence" value="ECO:0007669"/>
    <property type="project" value="InterPro"/>
</dbReference>
<dbReference type="GO" id="GO:0006355">
    <property type="term" value="P:regulation of DNA-templated transcription"/>
    <property type="evidence" value="ECO:0007669"/>
    <property type="project" value="InterPro"/>
</dbReference>
<keyword evidence="2" id="KW-1133">Transmembrane helix</keyword>
<evidence type="ECO:0000256" key="1">
    <source>
        <dbReference type="SAM" id="MobiDB-lite"/>
    </source>
</evidence>
<dbReference type="PATRIC" id="fig|39960.10.peg.1450"/>
<accession>A0A074MI23</accession>
<dbReference type="EMBL" id="JMIX01000009">
    <property type="protein sequence ID" value="KEO92485.1"/>
    <property type="molecule type" value="Genomic_DNA"/>
</dbReference>
<evidence type="ECO:0000259" key="3">
    <source>
        <dbReference type="PROSITE" id="PS50043"/>
    </source>
</evidence>
<gene>
    <name evidence="4" type="ORF">EH32_14590</name>
</gene>
<protein>
    <recommendedName>
        <fullName evidence="3">HTH luxR-type domain-containing protein</fullName>
    </recommendedName>
</protein>
<dbReference type="InterPro" id="IPR025091">
    <property type="entry name" value="DUF4019"/>
</dbReference>
<evidence type="ECO:0000313" key="5">
    <source>
        <dbReference type="Proteomes" id="UP000027866"/>
    </source>
</evidence>
<keyword evidence="2" id="KW-0812">Transmembrane</keyword>
<dbReference type="InterPro" id="IPR036388">
    <property type="entry name" value="WH-like_DNA-bd_sf"/>
</dbReference>
<feature type="region of interest" description="Disordered" evidence="1">
    <location>
        <begin position="62"/>
        <end position="85"/>
    </location>
</feature>
<feature type="domain" description="HTH luxR-type" evidence="3">
    <location>
        <begin position="1"/>
        <end position="66"/>
    </location>
</feature>
<name>A0A074MI23_9SPHN</name>
<dbReference type="KEGG" id="elq:Ga0102493_112355"/>
<dbReference type="SUPFAM" id="SSF46894">
    <property type="entry name" value="C-terminal effector domain of the bipartite response regulators"/>
    <property type="match status" value="1"/>
</dbReference>
<sequence>MNRALSDLTDKEKDALRLLLAGHDAKSSANELGISVHALNDRLRGARRKLGVSSSREAARILGETESEDPQNLAHTDSGMSAGPASHDIAVLDETRRAGLSRAAWLTGGMLIMSMAIAAAAIFLLADGPAEPARIAEAESTAQDRGSANPVDQADAVSIERAEAFLARIDAGDWEGSWELTGTPIRSEISPREWREQVAPVRAPLGRVLSREVATIERASSLPGAADGEYQVMQFRTRFENEEGHSVETIVMKMGPQGWEISGYFIA</sequence>